<evidence type="ECO:0000313" key="9">
    <source>
        <dbReference type="EMBL" id="GHO56513.1"/>
    </source>
</evidence>
<keyword evidence="2 7" id="KW-0813">Transport</keyword>
<dbReference type="RefSeq" id="WP_201372997.1">
    <property type="nucleotide sequence ID" value="NZ_BNJG01000002.1"/>
</dbReference>
<evidence type="ECO:0000256" key="6">
    <source>
        <dbReference type="ARBA" id="ARBA00023136"/>
    </source>
</evidence>
<dbReference type="Proteomes" id="UP000654345">
    <property type="component" value="Unassembled WGS sequence"/>
</dbReference>
<keyword evidence="4 7" id="KW-0812">Transmembrane</keyword>
<gene>
    <name evidence="9" type="ORF">KSB_49880</name>
</gene>
<dbReference type="PROSITE" id="PS50928">
    <property type="entry name" value="ABC_TM1"/>
    <property type="match status" value="1"/>
</dbReference>
<protein>
    <submittedName>
        <fullName evidence="9">Sugar ABC transporter permease</fullName>
    </submittedName>
</protein>
<feature type="transmembrane region" description="Helical" evidence="7">
    <location>
        <begin position="82"/>
        <end position="104"/>
    </location>
</feature>
<keyword evidence="3" id="KW-1003">Cell membrane</keyword>
<feature type="transmembrane region" description="Helical" evidence="7">
    <location>
        <begin position="248"/>
        <end position="269"/>
    </location>
</feature>
<comment type="caution">
    <text evidence="9">The sequence shown here is derived from an EMBL/GenBank/DDBJ whole genome shotgun (WGS) entry which is preliminary data.</text>
</comment>
<evidence type="ECO:0000256" key="5">
    <source>
        <dbReference type="ARBA" id="ARBA00022989"/>
    </source>
</evidence>
<sequence length="283" mass="31441">MKLLSQRSGGRFLRYNLITVTLLLLVGFFWVYPFFWAIAGAFKTQSGLFTSGISLWPNEWDFSNFQRAWVTAGFGQYFFNTLLYSTASTVIELFKSALCGYVLARYRFPGRNLLYALIVATLFVPLASIVLPQFLVVESLGLLNTQAGVILAFSGATGALYVLLFVNFFKGIPEELFDAAKVDGAGFVRLFRLVFPLARPVIATVVIFNFIATWNDFNIPLIYTLSAPDLRNLAVGMFAFQGENSFDWTGFAAGTVISFVPVLLVFLAFQGYFVRGLSGAVKE</sequence>
<keyword evidence="5 7" id="KW-1133">Transmembrane helix</keyword>
<organism evidence="9 10">
    <name type="scientific">Ktedonobacter robiniae</name>
    <dbReference type="NCBI Taxonomy" id="2778365"/>
    <lineage>
        <taxon>Bacteria</taxon>
        <taxon>Bacillati</taxon>
        <taxon>Chloroflexota</taxon>
        <taxon>Ktedonobacteria</taxon>
        <taxon>Ktedonobacterales</taxon>
        <taxon>Ktedonobacteraceae</taxon>
        <taxon>Ktedonobacter</taxon>
    </lineage>
</organism>
<dbReference type="InterPro" id="IPR035906">
    <property type="entry name" value="MetI-like_sf"/>
</dbReference>
<evidence type="ECO:0000313" key="10">
    <source>
        <dbReference type="Proteomes" id="UP000654345"/>
    </source>
</evidence>
<comment type="subcellular location">
    <subcellularLocation>
        <location evidence="1 7">Cell membrane</location>
        <topology evidence="1 7">Multi-pass membrane protein</topology>
    </subcellularLocation>
</comment>
<name>A0ABQ3UUZ1_9CHLR</name>
<evidence type="ECO:0000256" key="4">
    <source>
        <dbReference type="ARBA" id="ARBA00022692"/>
    </source>
</evidence>
<keyword evidence="10" id="KW-1185">Reference proteome</keyword>
<feature type="transmembrane region" description="Helical" evidence="7">
    <location>
        <begin position="113"/>
        <end position="135"/>
    </location>
</feature>
<dbReference type="CDD" id="cd06261">
    <property type="entry name" value="TM_PBP2"/>
    <property type="match status" value="1"/>
</dbReference>
<dbReference type="Gene3D" id="1.10.3720.10">
    <property type="entry name" value="MetI-like"/>
    <property type="match status" value="1"/>
</dbReference>
<feature type="transmembrane region" description="Helical" evidence="7">
    <location>
        <begin position="147"/>
        <end position="169"/>
    </location>
</feature>
<evidence type="ECO:0000259" key="8">
    <source>
        <dbReference type="PROSITE" id="PS50928"/>
    </source>
</evidence>
<feature type="domain" description="ABC transmembrane type-1" evidence="8">
    <location>
        <begin position="78"/>
        <end position="269"/>
    </location>
</feature>
<dbReference type="PANTHER" id="PTHR43744">
    <property type="entry name" value="ABC TRANSPORTER PERMEASE PROTEIN MG189-RELATED-RELATED"/>
    <property type="match status" value="1"/>
</dbReference>
<comment type="similarity">
    <text evidence="7">Belongs to the binding-protein-dependent transport system permease family.</text>
</comment>
<dbReference type="PANTHER" id="PTHR43744:SF8">
    <property type="entry name" value="SN-GLYCEROL-3-PHOSPHATE TRANSPORT SYSTEM PERMEASE PROTEIN UGPE"/>
    <property type="match status" value="1"/>
</dbReference>
<feature type="transmembrane region" description="Helical" evidence="7">
    <location>
        <begin position="12"/>
        <end position="32"/>
    </location>
</feature>
<dbReference type="InterPro" id="IPR000515">
    <property type="entry name" value="MetI-like"/>
</dbReference>
<dbReference type="EMBL" id="BNJG01000002">
    <property type="protein sequence ID" value="GHO56513.1"/>
    <property type="molecule type" value="Genomic_DNA"/>
</dbReference>
<dbReference type="Pfam" id="PF00528">
    <property type="entry name" value="BPD_transp_1"/>
    <property type="match status" value="1"/>
</dbReference>
<evidence type="ECO:0000256" key="3">
    <source>
        <dbReference type="ARBA" id="ARBA00022475"/>
    </source>
</evidence>
<evidence type="ECO:0000256" key="2">
    <source>
        <dbReference type="ARBA" id="ARBA00022448"/>
    </source>
</evidence>
<keyword evidence="6 7" id="KW-0472">Membrane</keyword>
<accession>A0ABQ3UUZ1</accession>
<feature type="transmembrane region" description="Helical" evidence="7">
    <location>
        <begin position="190"/>
        <end position="211"/>
    </location>
</feature>
<proteinExistence type="inferred from homology"/>
<reference evidence="9 10" key="1">
    <citation type="journal article" date="2021" name="Int. J. Syst. Evol. Microbiol.">
        <title>Reticulibacter mediterranei gen. nov., sp. nov., within the new family Reticulibacteraceae fam. nov., and Ktedonospora formicarum gen. nov., sp. nov., Ktedonobacter robiniae sp. nov., Dictyobacter formicarum sp. nov. and Dictyobacter arantiisoli sp. nov., belonging to the class Ktedonobacteria.</title>
        <authorList>
            <person name="Yabe S."/>
            <person name="Zheng Y."/>
            <person name="Wang C.M."/>
            <person name="Sakai Y."/>
            <person name="Abe K."/>
            <person name="Yokota A."/>
            <person name="Donadio S."/>
            <person name="Cavaletti L."/>
            <person name="Monciardini P."/>
        </authorList>
    </citation>
    <scope>NUCLEOTIDE SEQUENCE [LARGE SCALE GENOMIC DNA]</scope>
    <source>
        <strain evidence="9 10">SOSP1-30</strain>
    </source>
</reference>
<evidence type="ECO:0000256" key="7">
    <source>
        <dbReference type="RuleBase" id="RU363032"/>
    </source>
</evidence>
<dbReference type="SUPFAM" id="SSF161098">
    <property type="entry name" value="MetI-like"/>
    <property type="match status" value="1"/>
</dbReference>
<evidence type="ECO:0000256" key="1">
    <source>
        <dbReference type="ARBA" id="ARBA00004651"/>
    </source>
</evidence>